<feature type="region of interest" description="Disordered" evidence="4">
    <location>
        <begin position="666"/>
        <end position="726"/>
    </location>
</feature>
<sequence>MAPMAGQKRKVDYNPPGTAAQARKRQKGKDARAIPTQTADAALSTAGELNITSFIKAREFEIAALDSSMKKARKSLTLRAFQQLPRHMRRRTASHNVKKIPRRLRGRAAREMKEDNTPTGSARKRNPSTKLRLRLETAKKLQKLNANRKSVRQKKREAKQNAKEPDPSKHVAITRIPRIKKNKLAEPPQATSKFKRRQVNKTWLPSHLWHTKRAHMTRPTLPLWRMAIPLRPTEKVYRPTHRAAGSRGCVAWDMSYVSTIGCQGAEAALEGMLKALGFAGEGWTGAKHKRWMAGTRFAESWTFERDNEKRPIIPITVIWQVKEEQIIEQLLPSDGMDVDGDQSSNDRKTKRKVKLDRRLFIRLHPSAFHQFWQELLKVAKMQKPQVLIEDLRFEIGAIDVQGPGSSEALVAVLKLAKEQTHVQKLWSSFSALNNPATLPQNALLAFSTIDPRLNHPPRRLTVAQDDETMHRLNKLIVTWDPDRNTPSSKLFDYKERYRISKNLPSQKGINRRRQDLFPGQQLAASDKDPEIPVMLLAHRPGNSEAGSQGTWTALLPWSCVDLIWRSLMYYPSSSGSTPSFGGLEQTQQVAFEASVPWYPADFPGTEAGKAWDRTESEKRFDKWVRRPISKRIGWDALDMGLGRKGELGRGWACDWEYLLRDTSSVSAKPRPLQQPITDQSLTKSSQSRLLTQRQRKAAAAEAEKGKEAQARRRNTSSPESEDEYEQLHNDVKYTQLAPAQAAAFLKDPRRQALPATPALTTVRIRLLTRGTPKPAARIYRLPLKLVDGPRCASGPSGSGDQNNSSASAQEGPESSTSAAQPFTPSLFPETPSATPHDVDASTLRKRWHALDPNPSTPNPYSLTDLPNPARKEHRNRHDDLSTHRAYDLKHANDLSRIRVFPPNETKPQIVNMFGPRPPPRTAEERLKMLQPQLVPNMIVNSEGVLVEESLWDRHVPCPDPEDLIGFATTGGYNLSQGCGTAIGGVWVQRLVEGWKEEEKALKESGDGEDGPKQGPDTAPNTHKGTKEKAKEKAKPTKADAQKAREKKQNQQQVNRERHLCIVRNAGESVGRLGIWELC</sequence>
<dbReference type="GO" id="GO:0001682">
    <property type="term" value="P:tRNA 5'-leader removal"/>
    <property type="evidence" value="ECO:0007669"/>
    <property type="project" value="InterPro"/>
</dbReference>
<keyword evidence="7" id="KW-0378">Hydrolase</keyword>
<protein>
    <submittedName>
        <fullName evidence="7">Ribonucleases P/MRP protein subunit pop1</fullName>
        <ecNumber evidence="7">3.1.26.5</ecNumber>
    </submittedName>
</protein>
<feature type="compositionally biased region" description="Polar residues" evidence="4">
    <location>
        <begin position="674"/>
        <end position="691"/>
    </location>
</feature>
<dbReference type="InterPro" id="IPR012590">
    <property type="entry name" value="POPLD_dom"/>
</dbReference>
<dbReference type="GO" id="GO:0000172">
    <property type="term" value="C:ribonuclease MRP complex"/>
    <property type="evidence" value="ECO:0007669"/>
    <property type="project" value="InterPro"/>
</dbReference>
<evidence type="ECO:0000313" key="8">
    <source>
        <dbReference type="Proteomes" id="UP001316803"/>
    </source>
</evidence>
<evidence type="ECO:0000256" key="1">
    <source>
        <dbReference type="ARBA" id="ARBA00004123"/>
    </source>
</evidence>
<organism evidence="7 8">
    <name type="scientific">Knufia fluminis</name>
    <dbReference type="NCBI Taxonomy" id="191047"/>
    <lineage>
        <taxon>Eukaryota</taxon>
        <taxon>Fungi</taxon>
        <taxon>Dikarya</taxon>
        <taxon>Ascomycota</taxon>
        <taxon>Pezizomycotina</taxon>
        <taxon>Eurotiomycetes</taxon>
        <taxon>Chaetothyriomycetidae</taxon>
        <taxon>Chaetothyriales</taxon>
        <taxon>Trichomeriaceae</taxon>
        <taxon>Knufia</taxon>
    </lineage>
</organism>
<feature type="compositionally biased region" description="Basic and acidic residues" evidence="4">
    <location>
        <begin position="998"/>
        <end position="1011"/>
    </location>
</feature>
<feature type="compositionally biased region" description="Basic and acidic residues" evidence="4">
    <location>
        <begin position="1024"/>
        <end position="1058"/>
    </location>
</feature>
<keyword evidence="8" id="KW-1185">Reference proteome</keyword>
<dbReference type="Pfam" id="PF08170">
    <property type="entry name" value="POPLD"/>
    <property type="match status" value="1"/>
</dbReference>
<evidence type="ECO:0000259" key="6">
    <source>
        <dbReference type="Pfam" id="PF08170"/>
    </source>
</evidence>
<gene>
    <name evidence="7" type="primary">POP1</name>
    <name evidence="7" type="ORF">OHC33_004318</name>
</gene>
<evidence type="ECO:0000256" key="3">
    <source>
        <dbReference type="ARBA" id="ARBA00023242"/>
    </source>
</evidence>
<name>A0AAN8FAI7_9EURO</name>
<feature type="domain" description="Pop1 N-terminal" evidence="5">
    <location>
        <begin position="54"/>
        <end position="264"/>
    </location>
</feature>
<keyword evidence="3" id="KW-0539">Nucleus</keyword>
<feature type="compositionally biased region" description="Basic and acidic residues" evidence="4">
    <location>
        <begin position="158"/>
        <end position="169"/>
    </location>
</feature>
<reference evidence="7 8" key="1">
    <citation type="submission" date="2022-12" db="EMBL/GenBank/DDBJ databases">
        <title>Genomic features and morphological characterization of a novel Knufia sp. strain isolated from spacecraft assembly facility.</title>
        <authorList>
            <person name="Teixeira M."/>
            <person name="Chander A.M."/>
            <person name="Stajich J.E."/>
            <person name="Venkateswaran K."/>
        </authorList>
    </citation>
    <scope>NUCLEOTIDE SEQUENCE [LARGE SCALE GENOMIC DNA]</scope>
    <source>
        <strain evidence="7 8">FJI-L2-BK-P2</strain>
    </source>
</reference>
<feature type="region of interest" description="Disordered" evidence="4">
    <location>
        <begin position="1"/>
        <end position="39"/>
    </location>
</feature>
<dbReference type="GO" id="GO:0005655">
    <property type="term" value="C:nucleolar ribonuclease P complex"/>
    <property type="evidence" value="ECO:0007669"/>
    <property type="project" value="InterPro"/>
</dbReference>
<dbReference type="EMBL" id="JAKLMC020000008">
    <property type="protein sequence ID" value="KAK5954596.1"/>
    <property type="molecule type" value="Genomic_DNA"/>
</dbReference>
<evidence type="ECO:0000313" key="7">
    <source>
        <dbReference type="EMBL" id="KAK5954596.1"/>
    </source>
</evidence>
<comment type="subcellular location">
    <subcellularLocation>
        <location evidence="1">Nucleus</location>
    </subcellularLocation>
</comment>
<feature type="region of interest" description="Disordered" evidence="4">
    <location>
        <begin position="105"/>
        <end position="169"/>
    </location>
</feature>
<evidence type="ECO:0000259" key="5">
    <source>
        <dbReference type="Pfam" id="PF06978"/>
    </source>
</evidence>
<dbReference type="InterPro" id="IPR009723">
    <property type="entry name" value="Pop1_N"/>
</dbReference>
<dbReference type="GO" id="GO:0004526">
    <property type="term" value="F:ribonuclease P activity"/>
    <property type="evidence" value="ECO:0007669"/>
    <property type="project" value="UniProtKB-EC"/>
</dbReference>
<evidence type="ECO:0000256" key="4">
    <source>
        <dbReference type="SAM" id="MobiDB-lite"/>
    </source>
</evidence>
<dbReference type="Proteomes" id="UP001316803">
    <property type="component" value="Unassembled WGS sequence"/>
</dbReference>
<feature type="region of interest" description="Disordered" evidence="4">
    <location>
        <begin position="786"/>
        <end position="883"/>
    </location>
</feature>
<keyword evidence="2" id="KW-0819">tRNA processing</keyword>
<comment type="caution">
    <text evidence="7">The sequence shown here is derived from an EMBL/GenBank/DDBJ whole genome shotgun (WGS) entry which is preliminary data.</text>
</comment>
<feature type="compositionally biased region" description="Basic and acidic residues" evidence="4">
    <location>
        <begin position="701"/>
        <end position="710"/>
    </location>
</feature>
<dbReference type="AlphaFoldDB" id="A0AAN8FAI7"/>
<feature type="domain" description="POPLD" evidence="6">
    <location>
        <begin position="550"/>
        <end position="655"/>
    </location>
</feature>
<proteinExistence type="predicted"/>
<accession>A0AAN8FAI7</accession>
<dbReference type="InterPro" id="IPR039182">
    <property type="entry name" value="Pop1"/>
</dbReference>
<dbReference type="Pfam" id="PF06978">
    <property type="entry name" value="POP1_N"/>
    <property type="match status" value="1"/>
</dbReference>
<dbReference type="PANTHER" id="PTHR22731:SF3">
    <property type="entry name" value="RIBONUCLEASES P_MRP PROTEIN SUBUNIT POP1"/>
    <property type="match status" value="1"/>
</dbReference>
<dbReference type="PANTHER" id="PTHR22731">
    <property type="entry name" value="RIBONUCLEASES P/MRP PROTEIN SUBUNIT POP1"/>
    <property type="match status" value="1"/>
</dbReference>
<feature type="region of interest" description="Disordered" evidence="4">
    <location>
        <begin position="998"/>
        <end position="1058"/>
    </location>
</feature>
<feature type="compositionally biased region" description="Polar residues" evidence="4">
    <location>
        <begin position="798"/>
        <end position="823"/>
    </location>
</feature>
<dbReference type="EC" id="3.1.26.5" evidence="7"/>
<evidence type="ECO:0000256" key="2">
    <source>
        <dbReference type="ARBA" id="ARBA00022694"/>
    </source>
</evidence>